<dbReference type="SUPFAM" id="SSF82171">
    <property type="entry name" value="DPP6 N-terminal domain-like"/>
    <property type="match status" value="1"/>
</dbReference>
<name>X1S1F0_9ZZZZ</name>
<dbReference type="Gene3D" id="2.120.10.30">
    <property type="entry name" value="TolB, C-terminal domain"/>
    <property type="match status" value="1"/>
</dbReference>
<evidence type="ECO:0000313" key="1">
    <source>
        <dbReference type="EMBL" id="GAI61604.1"/>
    </source>
</evidence>
<protein>
    <recommendedName>
        <fullName evidence="2">Dipeptidylpeptidase IV N-terminal domain-containing protein</fullName>
    </recommendedName>
</protein>
<gene>
    <name evidence="1" type="ORF">S12H4_07828</name>
</gene>
<sequence>MKKKLILTLVLSIFLLFTLTLMVQSNQDEVPLIPMKDFFRNPEKIGFSLSPNGTYWAFLQPWENRLNIYVQKIGGEKIIRITEATKRDIAGYLWANDNRIVYAQDEAGDENYKVYAVDIDGSNRKTLTPFEEVKVHLIDDLENNPDEMLMMMNKRDKRFYDVYRININDGEMEMLAENPGNIVSWLTDHEGKLRVATTSDGVNTSILYREKESDPFKAVITTSFKETVDPLFFTFDNKYLYVSSNFDRDKRAIFKYDIANAKFLEKIYEHPEVDVTSLLRSKKQKKITGVAYYTDKRHYFFFDQERKELQEDLEKRLPGYEVAVTDRSRDENKLIIITYSDKGLGAYYF</sequence>
<reference evidence="1" key="1">
    <citation type="journal article" date="2014" name="Front. Microbiol.">
        <title>High frequency of phylogenetically diverse reductive dehalogenase-homologous genes in deep subseafloor sedimentary metagenomes.</title>
        <authorList>
            <person name="Kawai M."/>
            <person name="Futagami T."/>
            <person name="Toyoda A."/>
            <person name="Takaki Y."/>
            <person name="Nishi S."/>
            <person name="Hori S."/>
            <person name="Arai W."/>
            <person name="Tsubouchi T."/>
            <person name="Morono Y."/>
            <person name="Uchiyama I."/>
            <person name="Ito T."/>
            <person name="Fujiyama A."/>
            <person name="Inagaki F."/>
            <person name="Takami H."/>
        </authorList>
    </citation>
    <scope>NUCLEOTIDE SEQUENCE</scope>
    <source>
        <strain evidence="1">Expedition CK06-06</strain>
    </source>
</reference>
<accession>X1S1F0</accession>
<proteinExistence type="predicted"/>
<evidence type="ECO:0008006" key="2">
    <source>
        <dbReference type="Google" id="ProtNLM"/>
    </source>
</evidence>
<dbReference type="EMBL" id="BARW01002943">
    <property type="protein sequence ID" value="GAI61604.1"/>
    <property type="molecule type" value="Genomic_DNA"/>
</dbReference>
<organism evidence="1">
    <name type="scientific">marine sediment metagenome</name>
    <dbReference type="NCBI Taxonomy" id="412755"/>
    <lineage>
        <taxon>unclassified sequences</taxon>
        <taxon>metagenomes</taxon>
        <taxon>ecological metagenomes</taxon>
    </lineage>
</organism>
<feature type="non-terminal residue" evidence="1">
    <location>
        <position position="349"/>
    </location>
</feature>
<dbReference type="InterPro" id="IPR011042">
    <property type="entry name" value="6-blade_b-propeller_TolB-like"/>
</dbReference>
<dbReference type="AlphaFoldDB" id="X1S1F0"/>
<comment type="caution">
    <text evidence="1">The sequence shown here is derived from an EMBL/GenBank/DDBJ whole genome shotgun (WGS) entry which is preliminary data.</text>
</comment>